<organism evidence="4 5">
    <name type="scientific">Phytophthora megakarya</name>
    <dbReference type="NCBI Taxonomy" id="4795"/>
    <lineage>
        <taxon>Eukaryota</taxon>
        <taxon>Sar</taxon>
        <taxon>Stramenopiles</taxon>
        <taxon>Oomycota</taxon>
        <taxon>Peronosporomycetes</taxon>
        <taxon>Peronosporales</taxon>
        <taxon>Peronosporaceae</taxon>
        <taxon>Phytophthora</taxon>
    </lineage>
</organism>
<dbReference type="SUPFAM" id="SSF48403">
    <property type="entry name" value="Ankyrin repeat"/>
    <property type="match status" value="1"/>
</dbReference>
<evidence type="ECO:0000313" key="4">
    <source>
        <dbReference type="EMBL" id="OWZ02152.1"/>
    </source>
</evidence>
<dbReference type="Gene3D" id="1.25.40.20">
    <property type="entry name" value="Ankyrin repeat-containing domain"/>
    <property type="match status" value="1"/>
</dbReference>
<dbReference type="PROSITE" id="PS50088">
    <property type="entry name" value="ANK_REPEAT"/>
    <property type="match status" value="2"/>
</dbReference>
<dbReference type="PROSITE" id="PS50297">
    <property type="entry name" value="ANK_REP_REGION"/>
    <property type="match status" value="2"/>
</dbReference>
<keyword evidence="5" id="KW-1185">Reference proteome</keyword>
<dbReference type="InterPro" id="IPR002110">
    <property type="entry name" value="Ankyrin_rpt"/>
</dbReference>
<evidence type="ECO:0000256" key="1">
    <source>
        <dbReference type="ARBA" id="ARBA00022737"/>
    </source>
</evidence>
<accession>A0A225V9Y9</accession>
<dbReference type="GO" id="GO:0085020">
    <property type="term" value="P:protein K6-linked ubiquitination"/>
    <property type="evidence" value="ECO:0007669"/>
    <property type="project" value="TreeGrafter"/>
</dbReference>
<dbReference type="PANTHER" id="PTHR24171:SF8">
    <property type="entry name" value="BRCA1-ASSOCIATED RING DOMAIN PROTEIN 1"/>
    <property type="match status" value="1"/>
</dbReference>
<dbReference type="SMART" id="SM00248">
    <property type="entry name" value="ANK"/>
    <property type="match status" value="4"/>
</dbReference>
<comment type="caution">
    <text evidence="4">The sequence shown here is derived from an EMBL/GenBank/DDBJ whole genome shotgun (WGS) entry which is preliminary data.</text>
</comment>
<feature type="repeat" description="ANK" evidence="3">
    <location>
        <begin position="100"/>
        <end position="132"/>
    </location>
</feature>
<name>A0A225V9Y9_9STRA</name>
<proteinExistence type="predicted"/>
<dbReference type="PANTHER" id="PTHR24171">
    <property type="entry name" value="ANKYRIN REPEAT DOMAIN-CONTAINING PROTEIN 39-RELATED"/>
    <property type="match status" value="1"/>
</dbReference>
<dbReference type="Proteomes" id="UP000198211">
    <property type="component" value="Unassembled WGS sequence"/>
</dbReference>
<dbReference type="OrthoDB" id="158111at2759"/>
<evidence type="ECO:0000256" key="3">
    <source>
        <dbReference type="PROSITE-ProRule" id="PRU00023"/>
    </source>
</evidence>
<keyword evidence="2 3" id="KW-0040">ANK repeat</keyword>
<reference evidence="5" key="1">
    <citation type="submission" date="2017-03" db="EMBL/GenBank/DDBJ databases">
        <title>Phytopthora megakarya and P. palmivora, two closely related causual agents of cacao black pod achieved similar genome size and gene model numbers by different mechanisms.</title>
        <authorList>
            <person name="Ali S."/>
            <person name="Shao J."/>
            <person name="Larry D.J."/>
            <person name="Kronmiller B."/>
            <person name="Shen D."/>
            <person name="Strem M.D."/>
            <person name="Melnick R.L."/>
            <person name="Guiltinan M.J."/>
            <person name="Tyler B.M."/>
            <person name="Meinhardt L.W."/>
            <person name="Bailey B.A."/>
        </authorList>
    </citation>
    <scope>NUCLEOTIDE SEQUENCE [LARGE SCALE GENOMIC DNA]</scope>
    <source>
        <strain evidence="5">zdho120</strain>
    </source>
</reference>
<feature type="repeat" description="ANK" evidence="3">
    <location>
        <begin position="34"/>
        <end position="66"/>
    </location>
</feature>
<dbReference type="EMBL" id="NBNE01006355">
    <property type="protein sequence ID" value="OWZ02152.1"/>
    <property type="molecule type" value="Genomic_DNA"/>
</dbReference>
<dbReference type="STRING" id="4795.A0A225V9Y9"/>
<dbReference type="AlphaFoldDB" id="A0A225V9Y9"/>
<protein>
    <submittedName>
        <fullName evidence="4">Tankyrase 1</fullName>
    </submittedName>
</protein>
<dbReference type="InterPro" id="IPR036770">
    <property type="entry name" value="Ankyrin_rpt-contain_sf"/>
</dbReference>
<sequence length="306" mass="33883">MWSWTITDYVRADDAYGVLYRLAAGDSIEERRSSNYTPLINAAYYNKCEIIKLLLVKGADIETVDKSGLSALRTAIYYRNEEAAILLASRGADANKIAYQQMTALHAAGKDGQLAVVRALLVNGADLTIESESTGQTAIDYANTEALKNLLADFVSLQMAIEAESFEAVNGLLKKALSGRGSVDDALTAYKTVMTAVATAEGYWQTVLQQLVGRFEVDMLYRAAQCGSSTFVDVIDTTVDKPEWTINVSLDSKGWNVLHVAVSEFEAMALIQDFFEKNCCSVVIHKFFLYCYRKCIVKQRLHLVRC</sequence>
<evidence type="ECO:0000256" key="2">
    <source>
        <dbReference type="ARBA" id="ARBA00023043"/>
    </source>
</evidence>
<keyword evidence="1" id="KW-0677">Repeat</keyword>
<dbReference type="Pfam" id="PF12796">
    <property type="entry name" value="Ank_2"/>
    <property type="match status" value="1"/>
</dbReference>
<evidence type="ECO:0000313" key="5">
    <source>
        <dbReference type="Proteomes" id="UP000198211"/>
    </source>
</evidence>
<dbReference type="GO" id="GO:0004842">
    <property type="term" value="F:ubiquitin-protein transferase activity"/>
    <property type="evidence" value="ECO:0007669"/>
    <property type="project" value="TreeGrafter"/>
</dbReference>
<dbReference type="Pfam" id="PF00023">
    <property type="entry name" value="Ank"/>
    <property type="match status" value="1"/>
</dbReference>
<gene>
    <name evidence="4" type="ORF">PHMEG_00026335</name>
</gene>